<protein>
    <submittedName>
        <fullName evidence="2">Uncharacterized protein</fullName>
    </submittedName>
</protein>
<keyword evidence="3" id="KW-1185">Reference proteome</keyword>
<evidence type="ECO:0000313" key="3">
    <source>
        <dbReference type="Proteomes" id="UP000224567"/>
    </source>
</evidence>
<dbReference type="AlphaFoldDB" id="A0A2G2WS00"/>
<organism evidence="2 3">
    <name type="scientific">Capsicum baccatum</name>
    <name type="common">Peruvian pepper</name>
    <dbReference type="NCBI Taxonomy" id="33114"/>
    <lineage>
        <taxon>Eukaryota</taxon>
        <taxon>Viridiplantae</taxon>
        <taxon>Streptophyta</taxon>
        <taxon>Embryophyta</taxon>
        <taxon>Tracheophyta</taxon>
        <taxon>Spermatophyta</taxon>
        <taxon>Magnoliopsida</taxon>
        <taxon>eudicotyledons</taxon>
        <taxon>Gunneridae</taxon>
        <taxon>Pentapetalae</taxon>
        <taxon>asterids</taxon>
        <taxon>lamiids</taxon>
        <taxon>Solanales</taxon>
        <taxon>Solanaceae</taxon>
        <taxon>Solanoideae</taxon>
        <taxon>Capsiceae</taxon>
        <taxon>Capsicum</taxon>
    </lineage>
</organism>
<dbReference type="OrthoDB" id="1918650at2759"/>
<dbReference type="PANTHER" id="PTHR36034:SF2">
    <property type="entry name" value="EXPRESSED PROTEIN"/>
    <property type="match status" value="1"/>
</dbReference>
<dbReference type="Proteomes" id="UP000224567">
    <property type="component" value="Unassembled WGS sequence"/>
</dbReference>
<name>A0A2G2WS00_CAPBA</name>
<accession>A0A2G2WS00</accession>
<reference evidence="3" key="2">
    <citation type="journal article" date="2017" name="J. Anim. Genet.">
        <title>Multiple reference genome sequences of hot pepper reveal the massive evolution of plant disease resistance genes by retroduplication.</title>
        <authorList>
            <person name="Kim S."/>
            <person name="Park J."/>
            <person name="Yeom S.-I."/>
            <person name="Kim Y.-M."/>
            <person name="Seo E."/>
            <person name="Kim K.-T."/>
            <person name="Kim M.-S."/>
            <person name="Lee J.M."/>
            <person name="Cheong K."/>
            <person name="Shin H.-S."/>
            <person name="Kim S.-B."/>
            <person name="Han K."/>
            <person name="Lee J."/>
            <person name="Park M."/>
            <person name="Lee H.-A."/>
            <person name="Lee H.-Y."/>
            <person name="Lee Y."/>
            <person name="Oh S."/>
            <person name="Lee J.H."/>
            <person name="Choi E."/>
            <person name="Choi E."/>
            <person name="Lee S.E."/>
            <person name="Jeon J."/>
            <person name="Kim H."/>
            <person name="Choi G."/>
            <person name="Song H."/>
            <person name="Lee J."/>
            <person name="Lee S.-C."/>
            <person name="Kwon J.-K."/>
            <person name="Lee H.-Y."/>
            <person name="Koo N."/>
            <person name="Hong Y."/>
            <person name="Kim R.W."/>
            <person name="Kang W.-H."/>
            <person name="Huh J.H."/>
            <person name="Kang B.-C."/>
            <person name="Yang T.-J."/>
            <person name="Lee Y.-H."/>
            <person name="Bennetzen J.L."/>
            <person name="Choi D."/>
        </authorList>
    </citation>
    <scope>NUCLEOTIDE SEQUENCE [LARGE SCALE GENOMIC DNA]</scope>
    <source>
        <strain evidence="3">cv. PBC81</strain>
    </source>
</reference>
<dbReference type="STRING" id="33114.A0A2G2WS00"/>
<gene>
    <name evidence="2" type="ORF">CQW23_12222</name>
</gene>
<sequence>MVAIYSKGRDGSLQELGREQIHILACLSSRKKEMEIITPFKVMDIVNKNSIGQSNQKQNGKTRTNSGSVFPGGAVDDSSLSENGNENIDPEKEVYTSENLLRLENYKTQTEPVVQRFNNSHFFARIAESDELVWSKRKAMEALSDTIGADDSEKVKTLKKKLSLSASTDKGNFDARTSGGVARNVVYCCALPNRDIVVCSAKTGG</sequence>
<feature type="compositionally biased region" description="Polar residues" evidence="1">
    <location>
        <begin position="51"/>
        <end position="68"/>
    </location>
</feature>
<evidence type="ECO:0000313" key="2">
    <source>
        <dbReference type="EMBL" id="PHT48014.1"/>
    </source>
</evidence>
<feature type="region of interest" description="Disordered" evidence="1">
    <location>
        <begin position="51"/>
        <end position="91"/>
    </location>
</feature>
<comment type="caution">
    <text evidence="2">The sequence shown here is derived from an EMBL/GenBank/DDBJ whole genome shotgun (WGS) entry which is preliminary data.</text>
</comment>
<reference evidence="2 3" key="1">
    <citation type="journal article" date="2017" name="Genome Biol.">
        <title>New reference genome sequences of hot pepper reveal the massive evolution of plant disease-resistance genes by retroduplication.</title>
        <authorList>
            <person name="Kim S."/>
            <person name="Park J."/>
            <person name="Yeom S.I."/>
            <person name="Kim Y.M."/>
            <person name="Seo E."/>
            <person name="Kim K.T."/>
            <person name="Kim M.S."/>
            <person name="Lee J.M."/>
            <person name="Cheong K."/>
            <person name="Shin H.S."/>
            <person name="Kim S.B."/>
            <person name="Han K."/>
            <person name="Lee J."/>
            <person name="Park M."/>
            <person name="Lee H.A."/>
            <person name="Lee H.Y."/>
            <person name="Lee Y."/>
            <person name="Oh S."/>
            <person name="Lee J.H."/>
            <person name="Choi E."/>
            <person name="Choi E."/>
            <person name="Lee S.E."/>
            <person name="Jeon J."/>
            <person name="Kim H."/>
            <person name="Choi G."/>
            <person name="Song H."/>
            <person name="Lee J."/>
            <person name="Lee S.C."/>
            <person name="Kwon J.K."/>
            <person name="Lee H.Y."/>
            <person name="Koo N."/>
            <person name="Hong Y."/>
            <person name="Kim R.W."/>
            <person name="Kang W.H."/>
            <person name="Huh J.H."/>
            <person name="Kang B.C."/>
            <person name="Yang T.J."/>
            <person name="Lee Y.H."/>
            <person name="Bennetzen J.L."/>
            <person name="Choi D."/>
        </authorList>
    </citation>
    <scope>NUCLEOTIDE SEQUENCE [LARGE SCALE GENOMIC DNA]</scope>
    <source>
        <strain evidence="3">cv. PBC81</strain>
    </source>
</reference>
<proteinExistence type="predicted"/>
<evidence type="ECO:0000256" key="1">
    <source>
        <dbReference type="SAM" id="MobiDB-lite"/>
    </source>
</evidence>
<dbReference type="EMBL" id="MLFT02000005">
    <property type="protein sequence ID" value="PHT48014.1"/>
    <property type="molecule type" value="Genomic_DNA"/>
</dbReference>
<dbReference type="PANTHER" id="PTHR36034">
    <property type="entry name" value="EXPRESSED PROTEIN"/>
    <property type="match status" value="1"/>
</dbReference>